<gene>
    <name evidence="1" type="ORF">LOK49_LG06G03200</name>
</gene>
<evidence type="ECO:0000313" key="2">
    <source>
        <dbReference type="Proteomes" id="UP001060215"/>
    </source>
</evidence>
<sequence>MRYLSLRYKGHKSNQMMAKAIECWRMDCCGGAVGVQQDCGHGGDLRFGAQVSLDYCFTYKRGAHQNKMVERKSELASSTPPPLLKMQHGCIITSRNRILTSRPPDR</sequence>
<protein>
    <submittedName>
        <fullName evidence="1">Uncharacterized protein</fullName>
    </submittedName>
</protein>
<dbReference type="EMBL" id="CM045762">
    <property type="protein sequence ID" value="KAI8010121.1"/>
    <property type="molecule type" value="Genomic_DNA"/>
</dbReference>
<organism evidence="1 2">
    <name type="scientific">Camellia lanceoleosa</name>
    <dbReference type="NCBI Taxonomy" id="1840588"/>
    <lineage>
        <taxon>Eukaryota</taxon>
        <taxon>Viridiplantae</taxon>
        <taxon>Streptophyta</taxon>
        <taxon>Embryophyta</taxon>
        <taxon>Tracheophyta</taxon>
        <taxon>Spermatophyta</taxon>
        <taxon>Magnoliopsida</taxon>
        <taxon>eudicotyledons</taxon>
        <taxon>Gunneridae</taxon>
        <taxon>Pentapetalae</taxon>
        <taxon>asterids</taxon>
        <taxon>Ericales</taxon>
        <taxon>Theaceae</taxon>
        <taxon>Camellia</taxon>
    </lineage>
</organism>
<name>A0ACC0HDZ9_9ERIC</name>
<keyword evidence="2" id="KW-1185">Reference proteome</keyword>
<proteinExistence type="predicted"/>
<dbReference type="Proteomes" id="UP001060215">
    <property type="component" value="Chromosome 5"/>
</dbReference>
<evidence type="ECO:0000313" key="1">
    <source>
        <dbReference type="EMBL" id="KAI8010121.1"/>
    </source>
</evidence>
<accession>A0ACC0HDZ9</accession>
<comment type="caution">
    <text evidence="1">The sequence shown here is derived from an EMBL/GenBank/DDBJ whole genome shotgun (WGS) entry which is preliminary data.</text>
</comment>
<reference evidence="1 2" key="1">
    <citation type="journal article" date="2022" name="Plant J.">
        <title>Chromosome-level genome of Camellia lanceoleosa provides a valuable resource for understanding genome evolution and self-incompatibility.</title>
        <authorList>
            <person name="Gong W."/>
            <person name="Xiao S."/>
            <person name="Wang L."/>
            <person name="Liao Z."/>
            <person name="Chang Y."/>
            <person name="Mo W."/>
            <person name="Hu G."/>
            <person name="Li W."/>
            <person name="Zhao G."/>
            <person name="Zhu H."/>
            <person name="Hu X."/>
            <person name="Ji K."/>
            <person name="Xiang X."/>
            <person name="Song Q."/>
            <person name="Yuan D."/>
            <person name="Jin S."/>
            <person name="Zhang L."/>
        </authorList>
    </citation>
    <scope>NUCLEOTIDE SEQUENCE [LARGE SCALE GENOMIC DNA]</scope>
    <source>
        <strain evidence="1">SQ_2022a</strain>
    </source>
</reference>